<evidence type="ECO:0000313" key="1">
    <source>
        <dbReference type="EMBL" id="RDX56321.1"/>
    </source>
</evidence>
<dbReference type="Proteomes" id="UP000256964">
    <property type="component" value="Unassembled WGS sequence"/>
</dbReference>
<protein>
    <submittedName>
        <fullName evidence="1">Uncharacterized protein</fullName>
    </submittedName>
</protein>
<reference evidence="1 2" key="1">
    <citation type="journal article" date="2018" name="Biotechnol. Biofuels">
        <title>Integrative visual omics of the white-rot fungus Polyporus brumalis exposes the biotechnological potential of its oxidative enzymes for delignifying raw plant biomass.</title>
        <authorList>
            <person name="Miyauchi S."/>
            <person name="Rancon A."/>
            <person name="Drula E."/>
            <person name="Hage H."/>
            <person name="Chaduli D."/>
            <person name="Favel A."/>
            <person name="Grisel S."/>
            <person name="Henrissat B."/>
            <person name="Herpoel-Gimbert I."/>
            <person name="Ruiz-Duenas F.J."/>
            <person name="Chevret D."/>
            <person name="Hainaut M."/>
            <person name="Lin J."/>
            <person name="Wang M."/>
            <person name="Pangilinan J."/>
            <person name="Lipzen A."/>
            <person name="Lesage-Meessen L."/>
            <person name="Navarro D."/>
            <person name="Riley R."/>
            <person name="Grigoriev I.V."/>
            <person name="Zhou S."/>
            <person name="Raouche S."/>
            <person name="Rosso M.N."/>
        </authorList>
    </citation>
    <scope>NUCLEOTIDE SEQUENCE [LARGE SCALE GENOMIC DNA]</scope>
    <source>
        <strain evidence="1 2">BRFM 1820</strain>
    </source>
</reference>
<keyword evidence="2" id="KW-1185">Reference proteome</keyword>
<accession>A0A371DUX1</accession>
<evidence type="ECO:0000313" key="2">
    <source>
        <dbReference type="Proteomes" id="UP000256964"/>
    </source>
</evidence>
<dbReference type="EMBL" id="KZ857381">
    <property type="protein sequence ID" value="RDX56321.1"/>
    <property type="molecule type" value="Genomic_DNA"/>
</dbReference>
<proteinExistence type="predicted"/>
<dbReference type="AlphaFoldDB" id="A0A371DUX1"/>
<name>A0A371DUX1_9APHY</name>
<sequence>MQSFEFRRVAVTLYGSRLSRKQSTLHQRSAAHATGRLPTRCRPHWTTTADASFVATPTFLAVMCALCIPAGHYSFTGGGERRQIRNKKMPQIRRPRTESGNTVRANLAVGAMLSNDAQPRTSSLSPTGTSRALHSKCVMLKKNQLLTRLAMWTARLGICATHQCGSHPEGRSFIYLSYIDPIVDIITT</sequence>
<organism evidence="1 2">
    <name type="scientific">Lentinus brumalis</name>
    <dbReference type="NCBI Taxonomy" id="2498619"/>
    <lineage>
        <taxon>Eukaryota</taxon>
        <taxon>Fungi</taxon>
        <taxon>Dikarya</taxon>
        <taxon>Basidiomycota</taxon>
        <taxon>Agaricomycotina</taxon>
        <taxon>Agaricomycetes</taxon>
        <taxon>Polyporales</taxon>
        <taxon>Polyporaceae</taxon>
        <taxon>Lentinus</taxon>
    </lineage>
</organism>
<gene>
    <name evidence="1" type="ORF">OH76DRAFT_612635</name>
</gene>